<organism evidence="2 3">
    <name type="scientific">Tessaracoccus flavescens</name>
    <dbReference type="NCBI Taxonomy" id="399497"/>
    <lineage>
        <taxon>Bacteria</taxon>
        <taxon>Bacillati</taxon>
        <taxon>Actinomycetota</taxon>
        <taxon>Actinomycetes</taxon>
        <taxon>Propionibacteriales</taxon>
        <taxon>Propionibacteriaceae</taxon>
        <taxon>Tessaracoccus</taxon>
    </lineage>
</organism>
<proteinExistence type="predicted"/>
<keyword evidence="3" id="KW-1185">Reference proteome</keyword>
<feature type="region of interest" description="Disordered" evidence="1">
    <location>
        <begin position="23"/>
        <end position="97"/>
    </location>
</feature>
<accession>A0A1Q2CZH1</accession>
<dbReference type="STRING" id="399497.BW733_12725"/>
<feature type="compositionally biased region" description="Basic and acidic residues" evidence="1">
    <location>
        <begin position="44"/>
        <end position="55"/>
    </location>
</feature>
<name>A0A1Q2CZH1_9ACTN</name>
<protein>
    <submittedName>
        <fullName evidence="2">Uncharacterized protein</fullName>
    </submittedName>
</protein>
<evidence type="ECO:0000256" key="1">
    <source>
        <dbReference type="SAM" id="MobiDB-lite"/>
    </source>
</evidence>
<dbReference type="AlphaFoldDB" id="A0A1Q2CZH1"/>
<dbReference type="EMBL" id="CP019607">
    <property type="protein sequence ID" value="AQP51549.1"/>
    <property type="molecule type" value="Genomic_DNA"/>
</dbReference>
<gene>
    <name evidence="2" type="ORF">BW733_12725</name>
</gene>
<dbReference type="KEGG" id="tfa:BW733_12725"/>
<evidence type="ECO:0000313" key="2">
    <source>
        <dbReference type="EMBL" id="AQP51549.1"/>
    </source>
</evidence>
<sequence length="273" mass="28291">MGTTGIFAKMVAKFLVKWIKKTMDKGSGSQPTPALSAVPSEVAGRSDRDRAHENLGAHTGYTGPRASEMPQQATALQGGTYGTHAGSSGPRASEMPQHATALQGGTYGTHAGSSGARASEMPQQATALQGGTYGKHRGVTTQACTCEKATYDPSDVERRLAAMWNTGEREARNAALRAADAEALRAGGMNDNQLAQAGNGRVPSGYQMEKVPASEAAPSHYQLAPLNQQSQCNCNAVNDTIFSMQFGNVSLISLPIGGQQVTIVLGGAAVLAG</sequence>
<reference evidence="2 3" key="1">
    <citation type="journal article" date="2008" name="Int. J. Syst. Evol. Microbiol.">
        <title>Tessaracoccus flavescens sp. nov., isolated from marine sediment.</title>
        <authorList>
            <person name="Lee D.W."/>
            <person name="Lee S.D."/>
        </authorList>
    </citation>
    <scope>NUCLEOTIDE SEQUENCE [LARGE SCALE GENOMIC DNA]</scope>
    <source>
        <strain evidence="2 3">SST-39T</strain>
    </source>
</reference>
<evidence type="ECO:0000313" key="3">
    <source>
        <dbReference type="Proteomes" id="UP000188235"/>
    </source>
</evidence>
<dbReference type="Proteomes" id="UP000188235">
    <property type="component" value="Chromosome"/>
</dbReference>